<dbReference type="InterPro" id="IPR013783">
    <property type="entry name" value="Ig-like_fold"/>
</dbReference>
<accession>A0A1B2ICJ8</accession>
<dbReference type="Gene3D" id="2.60.40.10">
    <property type="entry name" value="Immunoglobulins"/>
    <property type="match status" value="1"/>
</dbReference>
<sequence>MALKLKWKNPNKGATTIDIYRGNTAQVDTTTPLVTLSNGETEWVDTGALFGKTYYYVWAVNTTNDRVVSRPQKIEVSDRRGPGSNLLLQGNESYGYYGAVLAADFINSNTILSALKSLSSIPSTLVYPTWHKFTRNGNILFVPDQGFGDVAWNALYTAGAVYGTNDNGPEGTPQNVNQLCTFELNGDLFKIRVPKGYPDGLTWAGTTDTLNTMPEAAGKYSEYEDLFYPLLQLTPLRKRMVTVAAVNANSVITSRYGTDGSAIGVLCQEVQGNNNLRRGQSPYNYGAATRGTVETCAARGKTQALCWWPIVEYIGRVGEVDLAHL</sequence>
<organism evidence="1 2">
    <name type="scientific">Erwinia phage vB_EamM_EarlPhillipIV</name>
    <dbReference type="NCBI Taxonomy" id="1883372"/>
    <lineage>
        <taxon>Viruses</taxon>
        <taxon>Duplodnaviria</taxon>
        <taxon>Heunggongvirae</taxon>
        <taxon>Uroviricota</taxon>
        <taxon>Caudoviricetes</taxon>
        <taxon>Chimalliviridae</taxon>
        <taxon>Derbicusvirus</taxon>
        <taxon>Derbicusvirus derbicus</taxon>
    </lineage>
</organism>
<dbReference type="RefSeq" id="YP_009278461.1">
    <property type="nucleotide sequence ID" value="NC_031007.1"/>
</dbReference>
<evidence type="ECO:0000313" key="2">
    <source>
        <dbReference type="Proteomes" id="UP000201594"/>
    </source>
</evidence>
<reference evidence="1 2" key="1">
    <citation type="submission" date="2016-06" db="EMBL/GenBank/DDBJ databases">
        <authorList>
            <person name="Kjaerup R.B."/>
            <person name="Dalgaard T.S."/>
            <person name="Juul-Madsen H.R."/>
        </authorList>
    </citation>
    <scope>NUCLEOTIDE SEQUENCE [LARGE SCALE GENOMIC DNA]</scope>
</reference>
<dbReference type="EMBL" id="KX397367">
    <property type="protein sequence ID" value="ANZ48998.1"/>
    <property type="molecule type" value="Genomic_DNA"/>
</dbReference>
<dbReference type="Proteomes" id="UP000201594">
    <property type="component" value="Segment"/>
</dbReference>
<dbReference type="OrthoDB" id="7517at10239"/>
<protein>
    <submittedName>
        <fullName evidence="1">Putative virion structural protein</fullName>
    </submittedName>
</protein>
<dbReference type="KEGG" id="vg:29061752"/>
<evidence type="ECO:0000313" key="1">
    <source>
        <dbReference type="EMBL" id="ANZ48998.1"/>
    </source>
</evidence>
<dbReference type="GeneID" id="29061752"/>
<proteinExistence type="predicted"/>
<name>A0A1B2ICJ8_9CAUD</name>
<gene>
    <name evidence="1" type="ORF">EARLPHILLIPIV_149</name>
</gene>